<keyword evidence="2" id="KW-0732">Signal</keyword>
<accession>A0A226DKJ7</accession>
<dbReference type="EMBL" id="LNIX01000016">
    <property type="protein sequence ID" value="OXA46072.1"/>
    <property type="molecule type" value="Genomic_DNA"/>
</dbReference>
<feature type="transmembrane region" description="Helical" evidence="1">
    <location>
        <begin position="414"/>
        <end position="439"/>
    </location>
</feature>
<protein>
    <submittedName>
        <fullName evidence="3">Uncharacterized protein</fullName>
    </submittedName>
</protein>
<sequence length="706" mass="82553">MFYKTKLVILALIVFSTFQSSIADQQNTEDDSITSWSSFINTLNHCTIQVFYVRINFGSWDIISNQLPKLNDLSKFNFVVEDVSQPKNRYTRANVTQKDGDGIIRSFPFIDYDFSFIFSNCHVAIMFSPPVHFLIVMWGIAAFNEDPDYIIILDQYPGRLHYKFNYYFDHSRHFRLASIILYSNMTSNALSIVCHTCTPPQEITRRNQNDESFLVKRLFPVEDSTLSEFSRRYRQMMNNMNLHAIWFTRIQRFWKISCSLKHCGWNTPQTTCPVSELMLRLNFTDANLTQDIIGYASSNHYYSWKSLKENFWIRGLVQRSTWIKTGMRVTQIRYTIYALPTHLNAISFLKIFDILSVSILIIMGCCSSLIIFKNKKFVHAPVAWTVSIFLQQATHIVIKPGEAKVTRLRVFMNYLIVLIWLFNGFFVGSMFSGEFFSLFTSNRVPPLPHSLKELVLAKDIPMYSLSRTVTNNKIKVSTVKDIIIPEMLGVGIFPPEFHKILTNLKEKVEWLENENQLTIARWLSVDTLYHANISEIVRPSVFALIDRSFFLQRMDSCFGVFRKYFIISNNEENLDTQILPWTTSRNPFGVKFEHNVGYLTEAGVLDYWEKNYQIFRFLQEVRLFHDKDIQLGNSEKNYTNYLQKAIINRKESNSAELVREGKPIGLVKIKMLFLLYAFCVGIAALCYIVEKYQFIKKFLLMILKIR</sequence>
<keyword evidence="1" id="KW-0472">Membrane</keyword>
<name>A0A226DKJ7_FOLCA</name>
<evidence type="ECO:0000256" key="2">
    <source>
        <dbReference type="SAM" id="SignalP"/>
    </source>
</evidence>
<feature type="chain" id="PRO_5012104206" evidence="2">
    <location>
        <begin position="24"/>
        <end position="706"/>
    </location>
</feature>
<proteinExistence type="predicted"/>
<evidence type="ECO:0000256" key="1">
    <source>
        <dbReference type="SAM" id="Phobius"/>
    </source>
</evidence>
<keyword evidence="4" id="KW-1185">Reference proteome</keyword>
<gene>
    <name evidence="3" type="ORF">Fcan01_19151</name>
</gene>
<dbReference type="OrthoDB" id="8298634at2759"/>
<reference evidence="3 4" key="1">
    <citation type="submission" date="2015-12" db="EMBL/GenBank/DDBJ databases">
        <title>The genome of Folsomia candida.</title>
        <authorList>
            <person name="Faddeeva A."/>
            <person name="Derks M.F."/>
            <person name="Anvar Y."/>
            <person name="Smit S."/>
            <person name="Van Straalen N."/>
            <person name="Roelofs D."/>
        </authorList>
    </citation>
    <scope>NUCLEOTIDE SEQUENCE [LARGE SCALE GENOMIC DNA]</scope>
    <source>
        <strain evidence="3 4">VU population</strain>
        <tissue evidence="3">Whole body</tissue>
    </source>
</reference>
<feature type="transmembrane region" description="Helical" evidence="1">
    <location>
        <begin position="351"/>
        <end position="372"/>
    </location>
</feature>
<keyword evidence="1" id="KW-1133">Transmembrane helix</keyword>
<dbReference type="AlphaFoldDB" id="A0A226DKJ7"/>
<evidence type="ECO:0000313" key="4">
    <source>
        <dbReference type="Proteomes" id="UP000198287"/>
    </source>
</evidence>
<feature type="transmembrane region" description="Helical" evidence="1">
    <location>
        <begin position="671"/>
        <end position="689"/>
    </location>
</feature>
<dbReference type="Proteomes" id="UP000198287">
    <property type="component" value="Unassembled WGS sequence"/>
</dbReference>
<keyword evidence="1" id="KW-0812">Transmembrane</keyword>
<comment type="caution">
    <text evidence="3">The sequence shown here is derived from an EMBL/GenBank/DDBJ whole genome shotgun (WGS) entry which is preliminary data.</text>
</comment>
<organism evidence="3 4">
    <name type="scientific">Folsomia candida</name>
    <name type="common">Springtail</name>
    <dbReference type="NCBI Taxonomy" id="158441"/>
    <lineage>
        <taxon>Eukaryota</taxon>
        <taxon>Metazoa</taxon>
        <taxon>Ecdysozoa</taxon>
        <taxon>Arthropoda</taxon>
        <taxon>Hexapoda</taxon>
        <taxon>Collembola</taxon>
        <taxon>Entomobryomorpha</taxon>
        <taxon>Isotomoidea</taxon>
        <taxon>Isotomidae</taxon>
        <taxon>Proisotominae</taxon>
        <taxon>Folsomia</taxon>
    </lineage>
</organism>
<evidence type="ECO:0000313" key="3">
    <source>
        <dbReference type="EMBL" id="OXA46072.1"/>
    </source>
</evidence>
<feature type="signal peptide" evidence="2">
    <location>
        <begin position="1"/>
        <end position="23"/>
    </location>
</feature>